<dbReference type="EMBL" id="CACVAW010000022">
    <property type="protein sequence ID" value="CAA6806171.1"/>
    <property type="molecule type" value="Genomic_DNA"/>
</dbReference>
<protein>
    <submittedName>
        <fullName evidence="1">Uncharacterized protein</fullName>
    </submittedName>
</protein>
<name>A0A6S6SN69_9BACT</name>
<reference evidence="1" key="1">
    <citation type="submission" date="2020-01" db="EMBL/GenBank/DDBJ databases">
        <authorList>
            <person name="Meier V. D."/>
            <person name="Meier V D."/>
        </authorList>
    </citation>
    <scope>NUCLEOTIDE SEQUENCE</scope>
    <source>
        <strain evidence="1">HLG_WM_MAG_12</strain>
    </source>
</reference>
<gene>
    <name evidence="1" type="ORF">HELGO_WM13550</name>
</gene>
<accession>A0A6S6SN69</accession>
<evidence type="ECO:0000313" key="1">
    <source>
        <dbReference type="EMBL" id="CAA6806171.1"/>
    </source>
</evidence>
<dbReference type="AlphaFoldDB" id="A0A6S6SN69"/>
<sequence length="120" mass="14393">MKLFDNFLKYIKYEKIDGLRWELVDLYSDIEEKEEIKNIDLEIEDDIYIIKVFLKKIICINEIDSIIIPYINVISYKDVLFYEREKKNNEICYNILTSGEDLNGFALKIRVIGEHTVFNE</sequence>
<proteinExistence type="predicted"/>
<organism evidence="1">
    <name type="scientific">uncultured Campylobacterales bacterium</name>
    <dbReference type="NCBI Taxonomy" id="352960"/>
    <lineage>
        <taxon>Bacteria</taxon>
        <taxon>Pseudomonadati</taxon>
        <taxon>Campylobacterota</taxon>
        <taxon>Epsilonproteobacteria</taxon>
        <taxon>Campylobacterales</taxon>
        <taxon>environmental samples</taxon>
    </lineage>
</organism>